<evidence type="ECO:0000313" key="1">
    <source>
        <dbReference type="EMBL" id="MPC15257.1"/>
    </source>
</evidence>
<dbReference type="AlphaFoldDB" id="A0A5B7CZR1"/>
<reference evidence="1 2" key="1">
    <citation type="submission" date="2019-05" db="EMBL/GenBank/DDBJ databases">
        <title>Another draft genome of Portunus trituberculatus and its Hox gene families provides insights of decapod evolution.</title>
        <authorList>
            <person name="Jeong J.-H."/>
            <person name="Song I."/>
            <person name="Kim S."/>
            <person name="Choi T."/>
            <person name="Kim D."/>
            <person name="Ryu S."/>
            <person name="Kim W."/>
        </authorList>
    </citation>
    <scope>NUCLEOTIDE SEQUENCE [LARGE SCALE GENOMIC DNA]</scope>
    <source>
        <tissue evidence="1">Muscle</tissue>
    </source>
</reference>
<comment type="caution">
    <text evidence="1">The sequence shown here is derived from an EMBL/GenBank/DDBJ whole genome shotgun (WGS) entry which is preliminary data.</text>
</comment>
<evidence type="ECO:0000313" key="2">
    <source>
        <dbReference type="Proteomes" id="UP000324222"/>
    </source>
</evidence>
<organism evidence="1 2">
    <name type="scientific">Portunus trituberculatus</name>
    <name type="common">Swimming crab</name>
    <name type="synonym">Neptunus trituberculatus</name>
    <dbReference type="NCBI Taxonomy" id="210409"/>
    <lineage>
        <taxon>Eukaryota</taxon>
        <taxon>Metazoa</taxon>
        <taxon>Ecdysozoa</taxon>
        <taxon>Arthropoda</taxon>
        <taxon>Crustacea</taxon>
        <taxon>Multicrustacea</taxon>
        <taxon>Malacostraca</taxon>
        <taxon>Eumalacostraca</taxon>
        <taxon>Eucarida</taxon>
        <taxon>Decapoda</taxon>
        <taxon>Pleocyemata</taxon>
        <taxon>Brachyura</taxon>
        <taxon>Eubrachyura</taxon>
        <taxon>Portunoidea</taxon>
        <taxon>Portunidae</taxon>
        <taxon>Portuninae</taxon>
        <taxon>Portunus</taxon>
    </lineage>
</organism>
<gene>
    <name evidence="1" type="ORF">E2C01_008044</name>
</gene>
<sequence length="84" mass="9402">MVGDGHPHDVWCKKQDTHQQFHRLPKDNERVSCCTVELPDAPSSSIVLIGSMCLSFDYLAMPQEKANSNSNLNHRGHQAWALAT</sequence>
<proteinExistence type="predicted"/>
<dbReference type="EMBL" id="VSRR010000411">
    <property type="protein sequence ID" value="MPC15257.1"/>
    <property type="molecule type" value="Genomic_DNA"/>
</dbReference>
<name>A0A5B7CZR1_PORTR</name>
<protein>
    <submittedName>
        <fullName evidence="1">Uncharacterized protein</fullName>
    </submittedName>
</protein>
<keyword evidence="2" id="KW-1185">Reference proteome</keyword>
<dbReference type="Proteomes" id="UP000324222">
    <property type="component" value="Unassembled WGS sequence"/>
</dbReference>
<accession>A0A5B7CZR1</accession>